<evidence type="ECO:0000313" key="8">
    <source>
        <dbReference type="EMBL" id="ACQ93065.1"/>
    </source>
</evidence>
<evidence type="ECO:0000259" key="7">
    <source>
        <dbReference type="Pfam" id="PF00892"/>
    </source>
</evidence>
<dbReference type="GO" id="GO:0005886">
    <property type="term" value="C:plasma membrane"/>
    <property type="evidence" value="ECO:0007669"/>
    <property type="project" value="UniProtKB-SubCell"/>
</dbReference>
<keyword evidence="5 6" id="KW-0472">Membrane</keyword>
<protein>
    <recommendedName>
        <fullName evidence="7">EamA domain-containing protein</fullName>
    </recommendedName>
</protein>
<feature type="transmembrane region" description="Helical" evidence="6">
    <location>
        <begin position="265"/>
        <end position="284"/>
    </location>
</feature>
<feature type="transmembrane region" description="Helical" evidence="6">
    <location>
        <begin position="176"/>
        <end position="196"/>
    </location>
</feature>
<keyword evidence="3 6" id="KW-0812">Transmembrane</keyword>
<feature type="domain" description="EamA" evidence="7">
    <location>
        <begin position="151"/>
        <end position="281"/>
    </location>
</feature>
<accession>C4LEP8</accession>
<keyword evidence="2" id="KW-1003">Cell membrane</keyword>
<dbReference type="PANTHER" id="PTHR32322:SF18">
    <property type="entry name" value="S-ADENOSYLMETHIONINE_S-ADENOSYLHOMOCYSTEINE TRANSPORTER"/>
    <property type="match status" value="1"/>
</dbReference>
<dbReference type="InterPro" id="IPR050638">
    <property type="entry name" value="AA-Vitamin_Transporters"/>
</dbReference>
<evidence type="ECO:0000256" key="1">
    <source>
        <dbReference type="ARBA" id="ARBA00004651"/>
    </source>
</evidence>
<feature type="transmembrane region" description="Helical" evidence="6">
    <location>
        <begin position="29"/>
        <end position="51"/>
    </location>
</feature>
<feature type="transmembrane region" description="Helical" evidence="6">
    <location>
        <begin position="93"/>
        <end position="113"/>
    </location>
</feature>
<feature type="transmembrane region" description="Helical" evidence="6">
    <location>
        <begin position="236"/>
        <end position="259"/>
    </location>
</feature>
<dbReference type="Proteomes" id="UP000009073">
    <property type="component" value="Chromosome"/>
</dbReference>
<dbReference type="EMBL" id="CP001616">
    <property type="protein sequence ID" value="ACQ93065.1"/>
    <property type="molecule type" value="Genomic_DNA"/>
</dbReference>
<dbReference type="OrthoDB" id="5584577at2"/>
<keyword evidence="4 6" id="KW-1133">Transmembrane helix</keyword>
<dbReference type="HOGENOM" id="CLU_033863_4_1_6"/>
<feature type="transmembrane region" description="Helical" evidence="6">
    <location>
        <begin position="208"/>
        <end position="229"/>
    </location>
</feature>
<comment type="subcellular location">
    <subcellularLocation>
        <location evidence="1">Cell membrane</location>
        <topology evidence="1">Multi-pass membrane protein</topology>
    </subcellularLocation>
</comment>
<evidence type="ECO:0000256" key="4">
    <source>
        <dbReference type="ARBA" id="ARBA00022989"/>
    </source>
</evidence>
<sequence>MGVLPMLALTIAMLLWSSAFISLKYLLDFFHPTQIVFIRMLIASGCFLFFGRKLLQFRYQAGDWRWLVIMGIAEPCLYFLFETSALQYTTAGQAGVITATLPLLASIAAFLVLKERIGKPQILGFVIAILGCTALSMAGQSDEQASNPLLGNSLEFMAMLCGAVYSISIRRLSSRYSVLVLTAFQAFVGSLFFGPLALQHAMPADVSLLQWGSLIYLATIVTIGAYWLYNWAISKVAVSLATAYINLIPVFTLLLAFWLLNERLNFWQCVACGAVFIGVVISQLPEKVAVTAREQVPESL</sequence>
<feature type="transmembrane region" description="Helical" evidence="6">
    <location>
        <begin position="120"/>
        <end position="138"/>
    </location>
</feature>
<dbReference type="Pfam" id="PF00892">
    <property type="entry name" value="EamA"/>
    <property type="match status" value="2"/>
</dbReference>
<organism evidence="8 9">
    <name type="scientific">Tolumonas auensis (strain DSM 9187 / NBRC 110442 / TA 4)</name>
    <dbReference type="NCBI Taxonomy" id="595494"/>
    <lineage>
        <taxon>Bacteria</taxon>
        <taxon>Pseudomonadati</taxon>
        <taxon>Pseudomonadota</taxon>
        <taxon>Gammaproteobacteria</taxon>
        <taxon>Aeromonadales</taxon>
        <taxon>Aeromonadaceae</taxon>
        <taxon>Tolumonas</taxon>
    </lineage>
</organism>
<evidence type="ECO:0000256" key="6">
    <source>
        <dbReference type="SAM" id="Phobius"/>
    </source>
</evidence>
<name>C4LEP8_TOLAT</name>
<evidence type="ECO:0000256" key="5">
    <source>
        <dbReference type="ARBA" id="ARBA00023136"/>
    </source>
</evidence>
<reference evidence="8 9" key="2">
    <citation type="journal article" date="2011" name="Stand. Genomic Sci.">
        <title>Complete genome sequence of Tolumonas auensis type strain (TA 4).</title>
        <authorList>
            <person name="Chertkov O."/>
            <person name="Copeland A."/>
            <person name="Lucas S."/>
            <person name="Lapidus A."/>
            <person name="Berry K.W."/>
            <person name="Detter J.C."/>
            <person name="Del Rio T.G."/>
            <person name="Hammon N."/>
            <person name="Dalin E."/>
            <person name="Tice H."/>
            <person name="Pitluck S."/>
            <person name="Richardson P."/>
            <person name="Bruce D."/>
            <person name="Goodwin L."/>
            <person name="Han C."/>
            <person name="Tapia R."/>
            <person name="Saunders E."/>
            <person name="Schmutz J."/>
            <person name="Brettin T."/>
            <person name="Larimer F."/>
            <person name="Land M."/>
            <person name="Hauser L."/>
            <person name="Spring S."/>
            <person name="Rohde M."/>
            <person name="Kyrpides N.C."/>
            <person name="Ivanova N."/>
            <person name="Goker M."/>
            <person name="Beller H.R."/>
            <person name="Klenk H.P."/>
            <person name="Woyke T."/>
        </authorList>
    </citation>
    <scope>NUCLEOTIDE SEQUENCE [LARGE SCALE GENOMIC DNA]</scope>
    <source>
        <strain evidence="9">DSM 9187 / TA4</strain>
    </source>
</reference>
<feature type="transmembrane region" description="Helical" evidence="6">
    <location>
        <begin position="63"/>
        <end position="81"/>
    </location>
</feature>
<dbReference type="InterPro" id="IPR000620">
    <property type="entry name" value="EamA_dom"/>
</dbReference>
<keyword evidence="9" id="KW-1185">Reference proteome</keyword>
<feature type="domain" description="EamA" evidence="7">
    <location>
        <begin position="6"/>
        <end position="136"/>
    </location>
</feature>
<dbReference type="RefSeq" id="WP_015878537.1">
    <property type="nucleotide sequence ID" value="NC_012691.1"/>
</dbReference>
<dbReference type="eggNOG" id="COG0697">
    <property type="taxonomic scope" value="Bacteria"/>
</dbReference>
<dbReference type="PANTHER" id="PTHR32322">
    <property type="entry name" value="INNER MEMBRANE TRANSPORTER"/>
    <property type="match status" value="1"/>
</dbReference>
<evidence type="ECO:0000313" key="9">
    <source>
        <dbReference type="Proteomes" id="UP000009073"/>
    </source>
</evidence>
<dbReference type="Gene3D" id="1.10.3730.20">
    <property type="match status" value="1"/>
</dbReference>
<dbReference type="STRING" id="595494.Tola_1450"/>
<dbReference type="SUPFAM" id="SSF103481">
    <property type="entry name" value="Multidrug resistance efflux transporter EmrE"/>
    <property type="match status" value="2"/>
</dbReference>
<proteinExistence type="predicted"/>
<reference evidence="9" key="1">
    <citation type="submission" date="2009-05" db="EMBL/GenBank/DDBJ databases">
        <title>Complete sequence of Tolumonas auensis DSM 9187.</title>
        <authorList>
            <consortium name="US DOE Joint Genome Institute"/>
            <person name="Lucas S."/>
            <person name="Copeland A."/>
            <person name="Lapidus A."/>
            <person name="Glavina del Rio T."/>
            <person name="Tice H."/>
            <person name="Bruce D."/>
            <person name="Goodwin L."/>
            <person name="Pitluck S."/>
            <person name="Chertkov O."/>
            <person name="Brettin T."/>
            <person name="Detter J.C."/>
            <person name="Han C."/>
            <person name="Larimer F."/>
            <person name="Land M."/>
            <person name="Hauser L."/>
            <person name="Kyrpides N."/>
            <person name="Mikhailova N."/>
            <person name="Spring S."/>
            <person name="Beller H."/>
        </authorList>
    </citation>
    <scope>NUCLEOTIDE SEQUENCE [LARGE SCALE GENOMIC DNA]</scope>
    <source>
        <strain evidence="9">DSM 9187 / TA4</strain>
    </source>
</reference>
<gene>
    <name evidence="8" type="ordered locus">Tola_1450</name>
</gene>
<dbReference type="KEGG" id="tau:Tola_1450"/>
<dbReference type="AlphaFoldDB" id="C4LEP8"/>
<evidence type="ECO:0000256" key="3">
    <source>
        <dbReference type="ARBA" id="ARBA00022692"/>
    </source>
</evidence>
<evidence type="ECO:0000256" key="2">
    <source>
        <dbReference type="ARBA" id="ARBA00022475"/>
    </source>
</evidence>
<feature type="transmembrane region" description="Helical" evidence="6">
    <location>
        <begin position="150"/>
        <end position="169"/>
    </location>
</feature>
<dbReference type="InterPro" id="IPR037185">
    <property type="entry name" value="EmrE-like"/>
</dbReference>